<dbReference type="OrthoDB" id="764273at2759"/>
<dbReference type="SUPFAM" id="SSF117070">
    <property type="entry name" value="LEA14-like"/>
    <property type="match status" value="1"/>
</dbReference>
<dbReference type="EMBL" id="MTKT01004293">
    <property type="protein sequence ID" value="OWM72097.1"/>
    <property type="molecule type" value="Genomic_DNA"/>
</dbReference>
<gene>
    <name evidence="3" type="ORF">CDL15_Pgr017980</name>
    <name evidence="4" type="ORF">CRG98_022730</name>
</gene>
<dbReference type="Gene3D" id="2.60.40.1820">
    <property type="match status" value="1"/>
</dbReference>
<accession>A0A218WGY3</accession>
<organism evidence="3 5">
    <name type="scientific">Punica granatum</name>
    <name type="common">Pomegranate</name>
    <dbReference type="NCBI Taxonomy" id="22663"/>
    <lineage>
        <taxon>Eukaryota</taxon>
        <taxon>Viridiplantae</taxon>
        <taxon>Streptophyta</taxon>
        <taxon>Embryophyta</taxon>
        <taxon>Tracheophyta</taxon>
        <taxon>Spermatophyta</taxon>
        <taxon>Magnoliopsida</taxon>
        <taxon>eudicotyledons</taxon>
        <taxon>Gunneridae</taxon>
        <taxon>Pentapetalae</taxon>
        <taxon>rosids</taxon>
        <taxon>malvids</taxon>
        <taxon>Myrtales</taxon>
        <taxon>Lythraceae</taxon>
        <taxon>Punica</taxon>
    </lineage>
</organism>
<comment type="caution">
    <text evidence="3">The sequence shown here is derived from an EMBL/GenBank/DDBJ whole genome shotgun (WGS) entry which is preliminary data.</text>
</comment>
<evidence type="ECO:0000313" key="3">
    <source>
        <dbReference type="EMBL" id="OWM72097.1"/>
    </source>
</evidence>
<dbReference type="Proteomes" id="UP000197138">
    <property type="component" value="Unassembled WGS sequence"/>
</dbReference>
<keyword evidence="1" id="KW-0812">Transmembrane</keyword>
<keyword evidence="1" id="KW-0472">Membrane</keyword>
<dbReference type="GeneID" id="116193085"/>
<dbReference type="InterPro" id="IPR013990">
    <property type="entry name" value="WHy-dom"/>
</dbReference>
<dbReference type="AlphaFoldDB" id="A0A218WGY3"/>
<evidence type="ECO:0000259" key="2">
    <source>
        <dbReference type="SMART" id="SM00769"/>
    </source>
</evidence>
<evidence type="ECO:0000313" key="5">
    <source>
        <dbReference type="Proteomes" id="UP000197138"/>
    </source>
</evidence>
<keyword evidence="1" id="KW-1133">Transmembrane helix</keyword>
<dbReference type="SMART" id="SM00769">
    <property type="entry name" value="WHy"/>
    <property type="match status" value="1"/>
</dbReference>
<dbReference type="GO" id="GO:0009269">
    <property type="term" value="P:response to desiccation"/>
    <property type="evidence" value="ECO:0007669"/>
    <property type="project" value="InterPro"/>
</dbReference>
<keyword evidence="6" id="KW-1185">Reference proteome</keyword>
<dbReference type="STRING" id="22663.A0A218WGY3"/>
<feature type="transmembrane region" description="Helical" evidence="1">
    <location>
        <begin position="36"/>
        <end position="63"/>
    </location>
</feature>
<dbReference type="InterPro" id="IPR055301">
    <property type="entry name" value="Lea14-like_2"/>
</dbReference>
<dbReference type="Pfam" id="PF03168">
    <property type="entry name" value="LEA_2"/>
    <property type="match status" value="1"/>
</dbReference>
<protein>
    <recommendedName>
        <fullName evidence="2">Water stress and hypersensitive response domain-containing protein</fullName>
    </recommendedName>
</protein>
<dbReference type="PANTHER" id="PTHR31852">
    <property type="entry name" value="LATE EMBRYOGENESIS ABUNDANT (LEA) HYDROXYPROLINE-RICH GLYCOPROTEIN FAMILY"/>
    <property type="match status" value="1"/>
</dbReference>
<evidence type="ECO:0000256" key="1">
    <source>
        <dbReference type="SAM" id="Phobius"/>
    </source>
</evidence>
<evidence type="ECO:0000313" key="4">
    <source>
        <dbReference type="EMBL" id="PKI56901.1"/>
    </source>
</evidence>
<proteinExistence type="predicted"/>
<reference evidence="4 6" key="3">
    <citation type="submission" date="2017-11" db="EMBL/GenBank/DDBJ databases">
        <title>De-novo sequencing of pomegranate (Punica granatum L.) genome.</title>
        <authorList>
            <person name="Akparov Z."/>
            <person name="Amiraslanov A."/>
            <person name="Hajiyeva S."/>
            <person name="Abbasov M."/>
            <person name="Kaur K."/>
            <person name="Hamwieh A."/>
            <person name="Solovyev V."/>
            <person name="Salamov A."/>
            <person name="Braich B."/>
            <person name="Kosarev P."/>
            <person name="Mahmoud A."/>
            <person name="Hajiyev E."/>
            <person name="Babayeva S."/>
            <person name="Izzatullayeva V."/>
            <person name="Mammadov A."/>
            <person name="Mammadov A."/>
            <person name="Sharifova S."/>
            <person name="Ojaghi J."/>
            <person name="Eynullazada K."/>
            <person name="Bayramov B."/>
            <person name="Abdulazimova A."/>
            <person name="Shahmuradov I."/>
        </authorList>
    </citation>
    <scope>NUCLEOTIDE SEQUENCE [LARGE SCALE GENOMIC DNA]</scope>
    <source>
        <strain evidence="4">AG2017</strain>
        <strain evidence="6">cv. AG2017</strain>
        <tissue evidence="4">Leaf</tissue>
    </source>
</reference>
<feature type="domain" description="Water stress and hypersensitive response" evidence="2">
    <location>
        <begin position="75"/>
        <end position="200"/>
    </location>
</feature>
<evidence type="ECO:0000313" key="6">
    <source>
        <dbReference type="Proteomes" id="UP000233551"/>
    </source>
</evidence>
<dbReference type="EMBL" id="PGOL01001564">
    <property type="protein sequence ID" value="PKI56901.1"/>
    <property type="molecule type" value="Genomic_DNA"/>
</dbReference>
<dbReference type="InterPro" id="IPR004864">
    <property type="entry name" value="LEA_2"/>
</dbReference>
<reference evidence="5" key="1">
    <citation type="journal article" date="2017" name="Plant J.">
        <title>The pomegranate (Punica granatum L.) genome and the genomics of punicalagin biosynthesis.</title>
        <authorList>
            <person name="Qin G."/>
            <person name="Xu C."/>
            <person name="Ming R."/>
            <person name="Tang H."/>
            <person name="Guyot R."/>
            <person name="Kramer E.M."/>
            <person name="Hu Y."/>
            <person name="Yi X."/>
            <person name="Qi Y."/>
            <person name="Xu X."/>
            <person name="Gao Z."/>
            <person name="Pan H."/>
            <person name="Jian J."/>
            <person name="Tian Y."/>
            <person name="Yue Z."/>
            <person name="Xu Y."/>
        </authorList>
    </citation>
    <scope>NUCLEOTIDE SEQUENCE [LARGE SCALE GENOMIC DNA]</scope>
    <source>
        <strain evidence="5">cv. Dabenzi</strain>
    </source>
</reference>
<name>A0A218WGY3_PUNGR</name>
<sequence>MAEREQVKPLAPVAGYQIHSDEDEALSTQFSLQQRNYLKCCGCVTAVLLILAVVILILVFTVFQVKDPKIRMNQVTVTRLDFANGTLRQDVNVTLLADVSIKNPNVASFRFSNTTTSIFYEGTLVGEGRTPGGKAPAHRTLRLNMTLDIIPAKLMAIPGLRSDLGSGALTVESSTKVHGRVKIMSMIKKKVVVRLNCTITYNIATTAVQEDCKRHISF</sequence>
<reference evidence="3" key="2">
    <citation type="submission" date="2017-06" db="EMBL/GenBank/DDBJ databases">
        <title>The pomegranate genome and the genomics of punicalagin biosynthesis.</title>
        <authorList>
            <person name="Xu C."/>
        </authorList>
    </citation>
    <scope>NUCLEOTIDE SEQUENCE [LARGE SCALE GENOMIC DNA]</scope>
    <source>
        <tissue evidence="3">Fresh leaf</tissue>
    </source>
</reference>
<dbReference type="Proteomes" id="UP000233551">
    <property type="component" value="Unassembled WGS sequence"/>
</dbReference>